<sequence length="255" mass="28036">MPSHHTPVSAPVYPSPSASSLQPLIKKLSLKDRLWSSTSALNHGGYQGLPSRKWKGKGRGKGQRQVPYQTPHHQNPTYPPPAASASHQVWPAHHIAKLPYYPDFAPKFIKPPPSLFQSHQPSPSTDLIEEADTDRYGNVTWKALPAVPKNALGTVQFSLPHEWSWASHLAMIKKVEGQCLSIDAAHQTIARGKAAQLLRERGLEEMRTGMNSSFNVMSSTWGHGQMWGLSNPPPHLSELAPDARGLLPLPPPPKP</sequence>
<comment type="caution">
    <text evidence="3">The sequence shown here is derived from an EMBL/GenBank/DDBJ whole genome shotgun (WGS) entry which is preliminary data.</text>
</comment>
<name>A0A820LMJ0_9BILA</name>
<evidence type="ECO:0000256" key="1">
    <source>
        <dbReference type="SAM" id="MobiDB-lite"/>
    </source>
</evidence>
<dbReference type="EMBL" id="CAJNRF010010677">
    <property type="protein sequence ID" value="CAF2122940.1"/>
    <property type="molecule type" value="Genomic_DNA"/>
</dbReference>
<protein>
    <submittedName>
        <fullName evidence="3">Uncharacterized protein</fullName>
    </submittedName>
</protein>
<gene>
    <name evidence="3" type="ORF">OVN521_LOCUS33150</name>
    <name evidence="2" type="ORF">WKI299_LOCUS24735</name>
</gene>
<keyword evidence="4" id="KW-1185">Reference proteome</keyword>
<reference evidence="3" key="1">
    <citation type="submission" date="2021-02" db="EMBL/GenBank/DDBJ databases">
        <authorList>
            <person name="Nowell W R."/>
        </authorList>
    </citation>
    <scope>NUCLEOTIDE SEQUENCE</scope>
</reference>
<accession>A0A820LMJ0</accession>
<evidence type="ECO:0000313" key="4">
    <source>
        <dbReference type="Proteomes" id="UP000663866"/>
    </source>
</evidence>
<evidence type="ECO:0000313" key="2">
    <source>
        <dbReference type="EMBL" id="CAF2122940.1"/>
    </source>
</evidence>
<feature type="region of interest" description="Disordered" evidence="1">
    <location>
        <begin position="39"/>
        <end position="85"/>
    </location>
</feature>
<feature type="region of interest" description="Disordered" evidence="1">
    <location>
        <begin position="232"/>
        <end position="255"/>
    </location>
</feature>
<dbReference type="EMBL" id="CAJOBG010031989">
    <property type="protein sequence ID" value="CAF4359774.1"/>
    <property type="molecule type" value="Genomic_DNA"/>
</dbReference>
<feature type="compositionally biased region" description="Polar residues" evidence="1">
    <location>
        <begin position="66"/>
        <end position="76"/>
    </location>
</feature>
<dbReference type="Proteomes" id="UP000663856">
    <property type="component" value="Unassembled WGS sequence"/>
</dbReference>
<proteinExistence type="predicted"/>
<dbReference type="AlphaFoldDB" id="A0A820LMJ0"/>
<organism evidence="3 4">
    <name type="scientific">Rotaria magnacalcarata</name>
    <dbReference type="NCBI Taxonomy" id="392030"/>
    <lineage>
        <taxon>Eukaryota</taxon>
        <taxon>Metazoa</taxon>
        <taxon>Spiralia</taxon>
        <taxon>Gnathifera</taxon>
        <taxon>Rotifera</taxon>
        <taxon>Eurotatoria</taxon>
        <taxon>Bdelloidea</taxon>
        <taxon>Philodinida</taxon>
        <taxon>Philodinidae</taxon>
        <taxon>Rotaria</taxon>
    </lineage>
</organism>
<feature type="compositionally biased region" description="Basic residues" evidence="1">
    <location>
        <begin position="52"/>
        <end position="62"/>
    </location>
</feature>
<dbReference type="Proteomes" id="UP000663866">
    <property type="component" value="Unassembled WGS sequence"/>
</dbReference>
<evidence type="ECO:0000313" key="3">
    <source>
        <dbReference type="EMBL" id="CAF4359774.1"/>
    </source>
</evidence>